<gene>
    <name evidence="1" type="ORF">BAE44_0013681</name>
</gene>
<name>A0A1E5VJP2_9POAL</name>
<sequence length="118" mass="13506">METTTTRATDADKDDIRCIPDSMLNFVFCRTRDEPIIVQQKVCDCACSLRKFVIAVEMNTVMHLKFKADQKGLNSDNAVHHCSFKAKLHGFASHQIKLELAAISVKVTWRRCLFNKFL</sequence>
<dbReference type="STRING" id="888268.A0A1E5VJP2"/>
<protein>
    <submittedName>
        <fullName evidence="1">Uncharacterized protein</fullName>
    </submittedName>
</protein>
<feature type="non-terminal residue" evidence="1">
    <location>
        <position position="118"/>
    </location>
</feature>
<dbReference type="Proteomes" id="UP000095767">
    <property type="component" value="Unassembled WGS sequence"/>
</dbReference>
<comment type="caution">
    <text evidence="1">The sequence shown here is derived from an EMBL/GenBank/DDBJ whole genome shotgun (WGS) entry which is preliminary data.</text>
</comment>
<evidence type="ECO:0000313" key="2">
    <source>
        <dbReference type="Proteomes" id="UP000095767"/>
    </source>
</evidence>
<evidence type="ECO:0000313" key="1">
    <source>
        <dbReference type="EMBL" id="OEL25302.1"/>
    </source>
</evidence>
<organism evidence="1 2">
    <name type="scientific">Dichanthelium oligosanthes</name>
    <dbReference type="NCBI Taxonomy" id="888268"/>
    <lineage>
        <taxon>Eukaryota</taxon>
        <taxon>Viridiplantae</taxon>
        <taxon>Streptophyta</taxon>
        <taxon>Embryophyta</taxon>
        <taxon>Tracheophyta</taxon>
        <taxon>Spermatophyta</taxon>
        <taxon>Magnoliopsida</taxon>
        <taxon>Liliopsida</taxon>
        <taxon>Poales</taxon>
        <taxon>Poaceae</taxon>
        <taxon>PACMAD clade</taxon>
        <taxon>Panicoideae</taxon>
        <taxon>Panicodae</taxon>
        <taxon>Paniceae</taxon>
        <taxon>Dichantheliinae</taxon>
        <taxon>Dichanthelium</taxon>
    </lineage>
</organism>
<dbReference type="EMBL" id="LWDX02037516">
    <property type="protein sequence ID" value="OEL25302.1"/>
    <property type="molecule type" value="Genomic_DNA"/>
</dbReference>
<proteinExistence type="predicted"/>
<reference evidence="1 2" key="1">
    <citation type="submission" date="2016-09" db="EMBL/GenBank/DDBJ databases">
        <title>The draft genome of Dichanthelium oligosanthes: A C3 panicoid grass species.</title>
        <authorList>
            <person name="Studer A.J."/>
            <person name="Schnable J.C."/>
            <person name="Brutnell T.P."/>
        </authorList>
    </citation>
    <scope>NUCLEOTIDE SEQUENCE [LARGE SCALE GENOMIC DNA]</scope>
    <source>
        <strain evidence="2">cv. Kellogg 1175</strain>
        <tissue evidence="1">Leaf</tissue>
    </source>
</reference>
<dbReference type="OrthoDB" id="642104at2759"/>
<keyword evidence="2" id="KW-1185">Reference proteome</keyword>
<accession>A0A1E5VJP2</accession>
<dbReference type="AlphaFoldDB" id="A0A1E5VJP2"/>